<evidence type="ECO:0000313" key="2">
    <source>
        <dbReference type="Proteomes" id="UP001595993"/>
    </source>
</evidence>
<organism evidence="1 2">
    <name type="scientific">Streptomyces maoxianensis</name>
    <dbReference type="NCBI Taxonomy" id="1459942"/>
    <lineage>
        <taxon>Bacteria</taxon>
        <taxon>Bacillati</taxon>
        <taxon>Actinomycetota</taxon>
        <taxon>Actinomycetes</taxon>
        <taxon>Kitasatosporales</taxon>
        <taxon>Streptomycetaceae</taxon>
        <taxon>Streptomyces</taxon>
    </lineage>
</organism>
<sequence>MGHVLAVIVVAGESFIDLVPTPWTTWKGWHHVLHFASRAAGVTCSRTGRRAAVRGGTGRLTVDG</sequence>
<gene>
    <name evidence="1" type="ORF">ACFO9E_32610</name>
</gene>
<reference evidence="2" key="1">
    <citation type="journal article" date="2019" name="Int. J. Syst. Evol. Microbiol.">
        <title>The Global Catalogue of Microorganisms (GCM) 10K type strain sequencing project: providing services to taxonomists for standard genome sequencing and annotation.</title>
        <authorList>
            <consortium name="The Broad Institute Genomics Platform"/>
            <consortium name="The Broad Institute Genome Sequencing Center for Infectious Disease"/>
            <person name="Wu L."/>
            <person name="Ma J."/>
        </authorList>
    </citation>
    <scope>NUCLEOTIDE SEQUENCE [LARGE SCALE GENOMIC DNA]</scope>
    <source>
        <strain evidence="2">CGMCC 4.7139</strain>
    </source>
</reference>
<keyword evidence="2" id="KW-1185">Reference proteome</keyword>
<dbReference type="Proteomes" id="UP001595993">
    <property type="component" value="Unassembled WGS sequence"/>
</dbReference>
<evidence type="ECO:0000313" key="1">
    <source>
        <dbReference type="EMBL" id="MFC4612458.1"/>
    </source>
</evidence>
<proteinExistence type="predicted"/>
<accession>A0ABV9GH28</accession>
<name>A0ABV9GH28_9ACTN</name>
<protein>
    <submittedName>
        <fullName evidence="1">Uncharacterized protein</fullName>
    </submittedName>
</protein>
<comment type="caution">
    <text evidence="1">The sequence shown here is derived from an EMBL/GenBank/DDBJ whole genome shotgun (WGS) entry which is preliminary data.</text>
</comment>
<dbReference type="EMBL" id="JBHSFE010000034">
    <property type="protein sequence ID" value="MFC4612458.1"/>
    <property type="molecule type" value="Genomic_DNA"/>
</dbReference>
<dbReference type="RefSeq" id="WP_381202603.1">
    <property type="nucleotide sequence ID" value="NZ_JBHSFE010000034.1"/>
</dbReference>